<evidence type="ECO:0000313" key="4">
    <source>
        <dbReference type="Proteomes" id="UP000565711"/>
    </source>
</evidence>
<reference evidence="3 4" key="1">
    <citation type="submission" date="2020-04" db="EMBL/GenBank/DDBJ databases">
        <title>MicrobeNet Type strains.</title>
        <authorList>
            <person name="Nicholson A.C."/>
        </authorList>
    </citation>
    <scope>NUCLEOTIDE SEQUENCE [LARGE SCALE GENOMIC DNA]</scope>
    <source>
        <strain evidence="3 4">JCM 12354</strain>
    </source>
</reference>
<protein>
    <submittedName>
        <fullName evidence="3">Class I SAM-dependent methyltransferase</fullName>
    </submittedName>
</protein>
<feature type="transmembrane region" description="Helical" evidence="1">
    <location>
        <begin position="46"/>
        <end position="68"/>
    </location>
</feature>
<keyword evidence="1" id="KW-0812">Transmembrane</keyword>
<dbReference type="EMBL" id="JAAXOP010000019">
    <property type="protein sequence ID" value="NKY53666.1"/>
    <property type="molecule type" value="Genomic_DNA"/>
</dbReference>
<keyword evidence="3" id="KW-0489">Methyltransferase</keyword>
<dbReference type="CDD" id="cd02440">
    <property type="entry name" value="AdoMet_MTases"/>
    <property type="match status" value="1"/>
</dbReference>
<feature type="domain" description="Methyltransferase type 11" evidence="2">
    <location>
        <begin position="94"/>
        <end position="201"/>
    </location>
</feature>
<dbReference type="Gene3D" id="3.40.50.150">
    <property type="entry name" value="Vaccinia Virus protein VP39"/>
    <property type="match status" value="1"/>
</dbReference>
<dbReference type="RefSeq" id="WP_067877533.1">
    <property type="nucleotide sequence ID" value="NZ_JAAXOP010000019.1"/>
</dbReference>
<dbReference type="AlphaFoldDB" id="A0A846Y2D9"/>
<accession>A0A846Y2D9</accession>
<evidence type="ECO:0000256" key="1">
    <source>
        <dbReference type="SAM" id="Phobius"/>
    </source>
</evidence>
<dbReference type="SUPFAM" id="SSF53335">
    <property type="entry name" value="S-adenosyl-L-methionine-dependent methyltransferases"/>
    <property type="match status" value="1"/>
</dbReference>
<dbReference type="InterPro" id="IPR013216">
    <property type="entry name" value="Methyltransf_11"/>
</dbReference>
<evidence type="ECO:0000313" key="3">
    <source>
        <dbReference type="EMBL" id="NKY53666.1"/>
    </source>
</evidence>
<keyword evidence="1" id="KW-0472">Membrane</keyword>
<name>A0A846Y2D9_9NOCA</name>
<dbReference type="Proteomes" id="UP000565711">
    <property type="component" value="Unassembled WGS sequence"/>
</dbReference>
<comment type="caution">
    <text evidence="3">The sequence shown here is derived from an EMBL/GenBank/DDBJ whole genome shotgun (WGS) entry which is preliminary data.</text>
</comment>
<dbReference type="PANTHER" id="PTHR45277:SF1">
    <property type="entry name" value="EXPRESSED PROTEIN"/>
    <property type="match status" value="1"/>
</dbReference>
<gene>
    <name evidence="3" type="ORF">HGA08_26065</name>
</gene>
<dbReference type="PANTHER" id="PTHR45277">
    <property type="entry name" value="EXPRESSED PROTEIN"/>
    <property type="match status" value="1"/>
</dbReference>
<keyword evidence="4" id="KW-1185">Reference proteome</keyword>
<dbReference type="Pfam" id="PF08241">
    <property type="entry name" value="Methyltransf_11"/>
    <property type="match status" value="1"/>
</dbReference>
<feature type="transmembrane region" description="Helical" evidence="1">
    <location>
        <begin position="21"/>
        <end position="40"/>
    </location>
</feature>
<dbReference type="InterPro" id="IPR029063">
    <property type="entry name" value="SAM-dependent_MTases_sf"/>
</dbReference>
<keyword evidence="3" id="KW-0808">Transferase</keyword>
<dbReference type="GO" id="GO:0008757">
    <property type="term" value="F:S-adenosylmethionine-dependent methyltransferase activity"/>
    <property type="evidence" value="ECO:0007669"/>
    <property type="project" value="InterPro"/>
</dbReference>
<dbReference type="GO" id="GO:0032259">
    <property type="term" value="P:methylation"/>
    <property type="evidence" value="ECO:0007669"/>
    <property type="project" value="UniProtKB-KW"/>
</dbReference>
<keyword evidence="1" id="KW-1133">Transmembrane helix</keyword>
<proteinExistence type="predicted"/>
<evidence type="ECO:0000259" key="2">
    <source>
        <dbReference type="Pfam" id="PF08241"/>
    </source>
</evidence>
<organism evidence="3 4">
    <name type="scientific">Nocardia vermiculata</name>
    <dbReference type="NCBI Taxonomy" id="257274"/>
    <lineage>
        <taxon>Bacteria</taxon>
        <taxon>Bacillati</taxon>
        <taxon>Actinomycetota</taxon>
        <taxon>Actinomycetes</taxon>
        <taxon>Mycobacteriales</taxon>
        <taxon>Nocardiaceae</taxon>
        <taxon>Nocardia</taxon>
    </lineage>
</organism>
<sequence>MPDRRGDYGIDGDFRVVSARGQAAIIAVILVVLLAVTVGAAVAGLLIVAVVAALAALVLALSVASYLWTTRVGKFQVWAEILADLELRGDERVLDLGCGRGAVLLMAAQLLPQGRAVGIDLWRADQTGNGPEVTRRNAEREGVAGRVEVLTGDVTRLPFDDNTFDVVVSSLVLHNIDSASDRQTAVDEAVRTLRPGGRLVIADLLATGTYRDRLQALGISDARQRNLGWRMWWLGPLMPTRLVTATKPPA</sequence>